<comment type="caution">
    <text evidence="1">The sequence shown here is derived from an EMBL/GenBank/DDBJ whole genome shotgun (WGS) entry which is preliminary data.</text>
</comment>
<sequence length="291" mass="34328">YSFSHHSPYHSSGLILTRRPLTRIRVQFGSEDRNQRKQKIQRATSVDITFPEVLIKPAVTICNCNPVKRWSFCVKYPHFCQAPNNLTKFCESYPYFCKADTSDLVIPKLGYYANDSTNGTHHALMEIYMHDIVKDGADYWSWGRPYKSGRGSKLKSTFYYDYRRMVYITCYSSNLHIYGSEEVETTYSNETFQIHNSMNGFVAAIQDLDTFYPWTVPRLLLSVHSPFIPIDPFDEGVLLEKYHEYFIHLKLEEQHLLQSPYQTNCTDYEERFMEKEQQNWTPFTRNVQTMV</sequence>
<gene>
    <name evidence="1" type="primary">AVEN_224133_1</name>
    <name evidence="1" type="ORF">NPIL_321741</name>
</gene>
<proteinExistence type="predicted"/>
<name>A0A8X6UP84_NEPPI</name>
<feature type="non-terminal residue" evidence="1">
    <location>
        <position position="291"/>
    </location>
</feature>
<organism evidence="1 2">
    <name type="scientific">Nephila pilipes</name>
    <name type="common">Giant wood spider</name>
    <name type="synonym">Nephila maculata</name>
    <dbReference type="NCBI Taxonomy" id="299642"/>
    <lineage>
        <taxon>Eukaryota</taxon>
        <taxon>Metazoa</taxon>
        <taxon>Ecdysozoa</taxon>
        <taxon>Arthropoda</taxon>
        <taxon>Chelicerata</taxon>
        <taxon>Arachnida</taxon>
        <taxon>Araneae</taxon>
        <taxon>Araneomorphae</taxon>
        <taxon>Entelegynae</taxon>
        <taxon>Araneoidea</taxon>
        <taxon>Nephilidae</taxon>
        <taxon>Nephila</taxon>
    </lineage>
</organism>
<reference evidence="1" key="1">
    <citation type="submission" date="2020-08" db="EMBL/GenBank/DDBJ databases">
        <title>Multicomponent nature underlies the extraordinary mechanical properties of spider dragline silk.</title>
        <authorList>
            <person name="Kono N."/>
            <person name="Nakamura H."/>
            <person name="Mori M."/>
            <person name="Yoshida Y."/>
            <person name="Ohtoshi R."/>
            <person name="Malay A.D."/>
            <person name="Moran D.A.P."/>
            <person name="Tomita M."/>
            <person name="Numata K."/>
            <person name="Arakawa K."/>
        </authorList>
    </citation>
    <scope>NUCLEOTIDE SEQUENCE</scope>
</reference>
<accession>A0A8X6UP84</accession>
<evidence type="ECO:0000313" key="2">
    <source>
        <dbReference type="Proteomes" id="UP000887013"/>
    </source>
</evidence>
<dbReference type="AlphaFoldDB" id="A0A8X6UP84"/>
<dbReference type="EMBL" id="BMAW01036400">
    <property type="protein sequence ID" value="GFU43865.1"/>
    <property type="molecule type" value="Genomic_DNA"/>
</dbReference>
<evidence type="ECO:0000313" key="1">
    <source>
        <dbReference type="EMBL" id="GFU43865.1"/>
    </source>
</evidence>
<keyword evidence="2" id="KW-1185">Reference proteome</keyword>
<dbReference type="OrthoDB" id="6437510at2759"/>
<dbReference type="Proteomes" id="UP000887013">
    <property type="component" value="Unassembled WGS sequence"/>
</dbReference>
<protein>
    <submittedName>
        <fullName evidence="1">Uncharacterized protein</fullName>
    </submittedName>
</protein>